<dbReference type="GO" id="GO:0008478">
    <property type="term" value="F:pyridoxal kinase activity"/>
    <property type="evidence" value="ECO:0007669"/>
    <property type="project" value="UniProtKB-EC"/>
</dbReference>
<dbReference type="GO" id="GO:0005829">
    <property type="term" value="C:cytosol"/>
    <property type="evidence" value="ECO:0007669"/>
    <property type="project" value="TreeGrafter"/>
</dbReference>
<comment type="similarity">
    <text evidence="1">Belongs to the pyridoxine kinase family.</text>
</comment>
<reference evidence="8 9" key="1">
    <citation type="submission" date="2016-10" db="EMBL/GenBank/DDBJ databases">
        <title>Genome sequence of the ascomycete fungus Penicillium subrubescens.</title>
        <authorList>
            <person name="De Vries R.P."/>
            <person name="Peng M."/>
            <person name="Dilokpimol A."/>
            <person name="Hilden K."/>
            <person name="Makela M.R."/>
            <person name="Grigoriev I."/>
            <person name="Riley R."/>
            <person name="Granchi Z."/>
        </authorList>
    </citation>
    <scope>NUCLEOTIDE SEQUENCE [LARGE SCALE GENOMIC DNA]</scope>
    <source>
        <strain evidence="8 9">CBS 132785</strain>
    </source>
</reference>
<gene>
    <name evidence="8" type="ORF">PENSUB_4701</name>
</gene>
<dbReference type="EMBL" id="MNBE01000043">
    <property type="protein sequence ID" value="OKP14951.1"/>
    <property type="molecule type" value="Genomic_DNA"/>
</dbReference>
<evidence type="ECO:0000256" key="1">
    <source>
        <dbReference type="ARBA" id="ARBA00008805"/>
    </source>
</evidence>
<keyword evidence="5" id="KW-0418">Kinase</keyword>
<dbReference type="CDD" id="cd01173">
    <property type="entry name" value="pyridoxal_pyridoxamine_kinase"/>
    <property type="match status" value="1"/>
</dbReference>
<protein>
    <recommendedName>
        <fullName evidence="2">pyridoxal kinase</fullName>
        <ecNumber evidence="2">2.7.1.35</ecNumber>
    </recommendedName>
</protein>
<evidence type="ECO:0000313" key="8">
    <source>
        <dbReference type="EMBL" id="OKP14951.1"/>
    </source>
</evidence>
<dbReference type="Gene3D" id="3.40.1190.20">
    <property type="match status" value="1"/>
</dbReference>
<evidence type="ECO:0000313" key="9">
    <source>
        <dbReference type="Proteomes" id="UP000186955"/>
    </source>
</evidence>
<dbReference type="PANTHER" id="PTHR10534:SF2">
    <property type="entry name" value="PYRIDOXAL KINASE"/>
    <property type="match status" value="1"/>
</dbReference>
<evidence type="ECO:0000256" key="6">
    <source>
        <dbReference type="ARBA" id="ARBA00022840"/>
    </source>
</evidence>
<evidence type="ECO:0000256" key="3">
    <source>
        <dbReference type="ARBA" id="ARBA00022679"/>
    </source>
</evidence>
<evidence type="ECO:0000259" key="7">
    <source>
        <dbReference type="Pfam" id="PF08543"/>
    </source>
</evidence>
<feature type="domain" description="Pyridoxamine kinase/Phosphomethylpyrimidine kinase" evidence="7">
    <location>
        <begin position="159"/>
        <end position="245"/>
    </location>
</feature>
<keyword evidence="3" id="KW-0808">Transferase</keyword>
<dbReference type="Pfam" id="PF08543">
    <property type="entry name" value="Phos_pyr_kin"/>
    <property type="match status" value="1"/>
</dbReference>
<dbReference type="GO" id="GO:0009443">
    <property type="term" value="P:pyridoxal 5'-phosphate salvage"/>
    <property type="evidence" value="ECO:0007669"/>
    <property type="project" value="InterPro"/>
</dbReference>
<dbReference type="AlphaFoldDB" id="A0A1Q5UR59"/>
<dbReference type="NCBIfam" id="TIGR00687">
    <property type="entry name" value="pyridox_kin"/>
    <property type="match status" value="1"/>
</dbReference>
<dbReference type="STRING" id="1316194.A0A1Q5UR59"/>
<accession>A0A1Q5UR59</accession>
<dbReference type="InterPro" id="IPR004625">
    <property type="entry name" value="PyrdxlKinase"/>
</dbReference>
<sequence>MSDSLVPETRVLAVASHVSHTPNTSDIDYIINISIGCLWVCDLCLCGVIQSSDDNLQADIFSSHVGNTMATFVMQSLGCEVAALNTVNFSNHTGYRQFKGTRATAQEISNLYQGLCQSNLTDFDVMLSGYAPSAAAVEAVGSIGIDLQQRAEKKPGSFFWVLDPVMGDQGRLYVNDDVVPAYKKIIHHADLILPNQFEAEVLSGIKITSLATLAEAITAIHRIYSVPHVIITSVQLFKLSASGSTPSPAENFLTVIGSTTKSDGSPRLFRVDVPALDCFFSGTGDMFAALTVARLREAVDAAGDDLRNTRSWVSPDNVPSSQLPLAQSTIKVLSSMHSVLERTMEARDAELAKDVPAQNGGVSVEEQQKLDHLRRTKAAEVRLVRNTRFLRDPLAQFEVQEWCKEDLPAQLQ</sequence>
<evidence type="ECO:0000256" key="4">
    <source>
        <dbReference type="ARBA" id="ARBA00022741"/>
    </source>
</evidence>
<dbReference type="Proteomes" id="UP000186955">
    <property type="component" value="Unassembled WGS sequence"/>
</dbReference>
<dbReference type="GO" id="GO:0005524">
    <property type="term" value="F:ATP binding"/>
    <property type="evidence" value="ECO:0007669"/>
    <property type="project" value="UniProtKB-KW"/>
</dbReference>
<proteinExistence type="inferred from homology"/>
<dbReference type="InterPro" id="IPR029056">
    <property type="entry name" value="Ribokinase-like"/>
</dbReference>
<organism evidence="8 9">
    <name type="scientific">Penicillium subrubescens</name>
    <dbReference type="NCBI Taxonomy" id="1316194"/>
    <lineage>
        <taxon>Eukaryota</taxon>
        <taxon>Fungi</taxon>
        <taxon>Dikarya</taxon>
        <taxon>Ascomycota</taxon>
        <taxon>Pezizomycotina</taxon>
        <taxon>Eurotiomycetes</taxon>
        <taxon>Eurotiomycetidae</taxon>
        <taxon>Eurotiales</taxon>
        <taxon>Aspergillaceae</taxon>
        <taxon>Penicillium</taxon>
    </lineage>
</organism>
<dbReference type="FunFam" id="3.40.1190.20:FF:000070">
    <property type="entry name" value="Putative pyridoxal kinase C6F6.11c"/>
    <property type="match status" value="1"/>
</dbReference>
<dbReference type="InterPro" id="IPR013749">
    <property type="entry name" value="PM/HMP-P_kinase-1"/>
</dbReference>
<dbReference type="EC" id="2.7.1.35" evidence="2"/>
<keyword evidence="9" id="KW-1185">Reference proteome</keyword>
<evidence type="ECO:0000256" key="2">
    <source>
        <dbReference type="ARBA" id="ARBA00012104"/>
    </source>
</evidence>
<keyword evidence="4" id="KW-0547">Nucleotide-binding</keyword>
<keyword evidence="6" id="KW-0067">ATP-binding</keyword>
<name>A0A1Q5UR59_9EURO</name>
<comment type="caution">
    <text evidence="8">The sequence shown here is derived from an EMBL/GenBank/DDBJ whole genome shotgun (WGS) entry which is preliminary data.</text>
</comment>
<evidence type="ECO:0000256" key="5">
    <source>
        <dbReference type="ARBA" id="ARBA00022777"/>
    </source>
</evidence>
<dbReference type="PANTHER" id="PTHR10534">
    <property type="entry name" value="PYRIDOXAL KINASE"/>
    <property type="match status" value="1"/>
</dbReference>
<dbReference type="SUPFAM" id="SSF53613">
    <property type="entry name" value="Ribokinase-like"/>
    <property type="match status" value="1"/>
</dbReference>